<proteinExistence type="predicted"/>
<dbReference type="Pfam" id="PF02036">
    <property type="entry name" value="SCP2"/>
    <property type="match status" value="1"/>
</dbReference>
<comment type="caution">
    <text evidence="2">The sequence shown here is derived from an EMBL/GenBank/DDBJ whole genome shotgun (WGS) entry which is preliminary data.</text>
</comment>
<dbReference type="InterPro" id="IPR036527">
    <property type="entry name" value="SCP2_sterol-bd_dom_sf"/>
</dbReference>
<organism evidence="2">
    <name type="scientific">Caldilineaceae bacterium SB0664_bin_27</name>
    <dbReference type="NCBI Taxonomy" id="2605260"/>
    <lineage>
        <taxon>Bacteria</taxon>
        <taxon>Bacillati</taxon>
        <taxon>Chloroflexota</taxon>
        <taxon>Caldilineae</taxon>
        <taxon>Caldilineales</taxon>
        <taxon>Caldilineaceae</taxon>
    </lineage>
</organism>
<dbReference type="EMBL" id="VXRG01000146">
    <property type="protein sequence ID" value="MXY95340.1"/>
    <property type="molecule type" value="Genomic_DNA"/>
</dbReference>
<dbReference type="InterPro" id="IPR003033">
    <property type="entry name" value="SCP2_sterol-bd_dom"/>
</dbReference>
<protein>
    <submittedName>
        <fullName evidence="2">SCP2 sterol-binding domain-containing protein</fullName>
    </submittedName>
</protein>
<feature type="domain" description="SCP2" evidence="1">
    <location>
        <begin position="20"/>
        <end position="115"/>
    </location>
</feature>
<name>A0A6B0YW93_9CHLR</name>
<dbReference type="Gene3D" id="3.30.1050.10">
    <property type="entry name" value="SCP2 sterol-binding domain"/>
    <property type="match status" value="1"/>
</dbReference>
<gene>
    <name evidence="2" type="ORF">F4Y42_18005</name>
</gene>
<accession>A0A6B0YW93</accession>
<sequence length="144" mass="16097">MPVYADAEHFYTVLRRVFEKVKERPDAIESFTSSNLVIRLRLTDLDAEVLLDGRQPPMEVFFGARPGKADLELTMTADLLHEVWSGHRKLKDAFFGGEIQSSGNIFLAMKLTDLFREAEQAYTLVQENGSASLCAPSGEEDPSS</sequence>
<dbReference type="SUPFAM" id="SSF55718">
    <property type="entry name" value="SCP-like"/>
    <property type="match status" value="1"/>
</dbReference>
<dbReference type="AlphaFoldDB" id="A0A6B0YW93"/>
<evidence type="ECO:0000313" key="2">
    <source>
        <dbReference type="EMBL" id="MXY95340.1"/>
    </source>
</evidence>
<reference evidence="2" key="1">
    <citation type="submission" date="2019-09" db="EMBL/GenBank/DDBJ databases">
        <title>Characterisation of the sponge microbiome using genome-centric metagenomics.</title>
        <authorList>
            <person name="Engelberts J.P."/>
            <person name="Robbins S.J."/>
            <person name="De Goeij J.M."/>
            <person name="Aranda M."/>
            <person name="Bell S.C."/>
            <person name="Webster N.S."/>
        </authorList>
    </citation>
    <scope>NUCLEOTIDE SEQUENCE</scope>
    <source>
        <strain evidence="2">SB0664_bin_27</strain>
    </source>
</reference>
<evidence type="ECO:0000259" key="1">
    <source>
        <dbReference type="Pfam" id="PF02036"/>
    </source>
</evidence>